<name>A0ABS4G5H5_9CLOT</name>
<dbReference type="Gene3D" id="3.10.580.10">
    <property type="entry name" value="CBS-domain"/>
    <property type="match status" value="1"/>
</dbReference>
<dbReference type="EMBL" id="JAGGKC010000018">
    <property type="protein sequence ID" value="MBP1919712.1"/>
    <property type="molecule type" value="Genomic_DNA"/>
</dbReference>
<dbReference type="Pfam" id="PF01325">
    <property type="entry name" value="Fe_dep_repress"/>
    <property type="match status" value="1"/>
</dbReference>
<dbReference type="InterPro" id="IPR010766">
    <property type="entry name" value="DRTGG"/>
</dbReference>
<dbReference type="SUPFAM" id="SSF46785">
    <property type="entry name" value="Winged helix' DNA-binding domain"/>
    <property type="match status" value="1"/>
</dbReference>
<dbReference type="CDD" id="cd04596">
    <property type="entry name" value="CBS_pair_DRTGG_assoc"/>
    <property type="match status" value="1"/>
</dbReference>
<dbReference type="InterPro" id="IPR029069">
    <property type="entry name" value="HotDog_dom_sf"/>
</dbReference>
<dbReference type="PROSITE" id="PS51371">
    <property type="entry name" value="CBS"/>
    <property type="match status" value="2"/>
</dbReference>
<dbReference type="SMART" id="SM00116">
    <property type="entry name" value="CBS"/>
    <property type="match status" value="2"/>
</dbReference>
<dbReference type="InterPro" id="IPR022687">
    <property type="entry name" value="HTH_DTXR"/>
</dbReference>
<dbReference type="InterPro" id="IPR036390">
    <property type="entry name" value="WH_DNA-bd_sf"/>
</dbReference>
<feature type="domain" description="CBS" evidence="3">
    <location>
        <begin position="193"/>
        <end position="250"/>
    </location>
</feature>
<dbReference type="InterPro" id="IPR000644">
    <property type="entry name" value="CBS_dom"/>
</dbReference>
<dbReference type="SUPFAM" id="SSF54631">
    <property type="entry name" value="CBS-domain pair"/>
    <property type="match status" value="1"/>
</dbReference>
<reference evidence="4 5" key="1">
    <citation type="submission" date="2021-03" db="EMBL/GenBank/DDBJ databases">
        <title>Genomic Encyclopedia of Type Strains, Phase IV (KMG-IV): sequencing the most valuable type-strain genomes for metagenomic binning, comparative biology and taxonomic classification.</title>
        <authorList>
            <person name="Goeker M."/>
        </authorList>
    </citation>
    <scope>NUCLEOTIDE SEQUENCE [LARGE SCALE GENOMIC DNA]</scope>
    <source>
        <strain evidence="4 5">DSM 6139</strain>
    </source>
</reference>
<dbReference type="InterPro" id="IPR028979">
    <property type="entry name" value="Ser_kin/Pase_Hpr-like_N_sf"/>
</dbReference>
<evidence type="ECO:0000259" key="3">
    <source>
        <dbReference type="PROSITE" id="PS51371"/>
    </source>
</evidence>
<dbReference type="SUPFAM" id="SSF54637">
    <property type="entry name" value="Thioesterase/thiol ester dehydrase-isomerase"/>
    <property type="match status" value="1"/>
</dbReference>
<keyword evidence="1 2" id="KW-0129">CBS domain</keyword>
<dbReference type="Pfam" id="PF07085">
    <property type="entry name" value="DRTGG"/>
    <property type="match status" value="1"/>
</dbReference>
<dbReference type="CDD" id="cd03440">
    <property type="entry name" value="hot_dog"/>
    <property type="match status" value="1"/>
</dbReference>
<dbReference type="Gene3D" id="3.10.129.10">
    <property type="entry name" value="Hotdog Thioesterase"/>
    <property type="match status" value="1"/>
</dbReference>
<dbReference type="InterPro" id="IPR036388">
    <property type="entry name" value="WH-like_DNA-bd_sf"/>
</dbReference>
<feature type="domain" description="CBS" evidence="3">
    <location>
        <begin position="252"/>
        <end position="309"/>
    </location>
</feature>
<protein>
    <submittedName>
        <fullName evidence="4">Transcriptional regulator</fullName>
    </submittedName>
</protein>
<keyword evidence="5" id="KW-1185">Reference proteome</keyword>
<evidence type="ECO:0000313" key="4">
    <source>
        <dbReference type="EMBL" id="MBP1919712.1"/>
    </source>
</evidence>
<dbReference type="PANTHER" id="PTHR43080">
    <property type="entry name" value="CBS DOMAIN-CONTAINING PROTEIN CBSX3, MITOCHONDRIAL"/>
    <property type="match status" value="1"/>
</dbReference>
<dbReference type="Gene3D" id="1.10.10.10">
    <property type="entry name" value="Winged helix-like DNA-binding domain superfamily/Winged helix DNA-binding domain"/>
    <property type="match status" value="1"/>
</dbReference>
<gene>
    <name evidence="4" type="ORF">J2Z34_002208</name>
</gene>
<dbReference type="Gene3D" id="3.40.1390.20">
    <property type="entry name" value="HprK N-terminal domain-like"/>
    <property type="match status" value="1"/>
</dbReference>
<accession>A0ABS4G5H5</accession>
<dbReference type="PANTHER" id="PTHR43080:SF2">
    <property type="entry name" value="CBS DOMAIN-CONTAINING PROTEIN"/>
    <property type="match status" value="1"/>
</dbReference>
<dbReference type="InterPro" id="IPR051257">
    <property type="entry name" value="Diverse_CBS-Domain"/>
</dbReference>
<comment type="caution">
    <text evidence="4">The sequence shown here is derived from an EMBL/GenBank/DDBJ whole genome shotgun (WGS) entry which is preliminary data.</text>
</comment>
<dbReference type="InterPro" id="IPR046342">
    <property type="entry name" value="CBS_dom_sf"/>
</dbReference>
<dbReference type="SUPFAM" id="SSF75138">
    <property type="entry name" value="HprK N-terminal domain-like"/>
    <property type="match status" value="1"/>
</dbReference>
<dbReference type="Pfam" id="PF00571">
    <property type="entry name" value="CBS"/>
    <property type="match status" value="2"/>
</dbReference>
<evidence type="ECO:0000256" key="2">
    <source>
        <dbReference type="PROSITE-ProRule" id="PRU00703"/>
    </source>
</evidence>
<evidence type="ECO:0000313" key="5">
    <source>
        <dbReference type="Proteomes" id="UP001519271"/>
    </source>
</evidence>
<evidence type="ECO:0000256" key="1">
    <source>
        <dbReference type="ARBA" id="ARBA00023122"/>
    </source>
</evidence>
<organism evidence="4 5">
    <name type="scientific">Youngiibacter multivorans</name>
    <dbReference type="NCBI Taxonomy" id="937251"/>
    <lineage>
        <taxon>Bacteria</taxon>
        <taxon>Bacillati</taxon>
        <taxon>Bacillota</taxon>
        <taxon>Clostridia</taxon>
        <taxon>Eubacteriales</taxon>
        <taxon>Clostridiaceae</taxon>
        <taxon>Youngiibacter</taxon>
    </lineage>
</organism>
<dbReference type="RefSeq" id="WP_209459904.1">
    <property type="nucleotide sequence ID" value="NZ_JAGGKC010000018.1"/>
</dbReference>
<dbReference type="Proteomes" id="UP001519271">
    <property type="component" value="Unassembled WGS sequence"/>
</dbReference>
<sequence length="433" mass="48159">MKLERICDAIREMELGRKISVRSLAREMDVSEATAYKAIKKMEDEGYLETLPRAGTIRVESPREKKLESITYKEVLRIVDGELLAGEAGLDKTVSRFNIGAMTLDAMKKYLHPGGLLIAGNRDDVHILALSAGVGVLITGGFSAEKKVIEMADRLKLPVISTSYDSFTTGSLISRAISEKLIKSTIPYVGDLLKKAPAYLRSDDTVKDFKALSEETDYEKFPVVDHRMKVLGVVSTREVVGKRDDESIEKVMRKVAVTYSPRATVSHIAHVMDWENLQLCPITEGERLVGVITRTDILKALQDRDTRPMEKDTLEDRVIKDMELEKQEGLYRFTGSVTPDMLDPYGNASNSVLSMFMVKSAMTVLENRFYSCTMDSVSLDFMGSLEVDSEFTVEATILSSGKSRSKIGMKLLSKDSTIAVGTLSALHTPEERE</sequence>
<proteinExistence type="predicted"/>